<dbReference type="Proteomes" id="UP000824076">
    <property type="component" value="Unassembled WGS sequence"/>
</dbReference>
<keyword evidence="4" id="KW-0269">Exonuclease</keyword>
<keyword evidence="4" id="KW-0540">Nuclease</keyword>
<comment type="caution">
    <text evidence="4">The sequence shown here is derived from an EMBL/GenBank/DDBJ whole genome shotgun (WGS) entry which is preliminary data.</text>
</comment>
<dbReference type="GO" id="GO:0006259">
    <property type="term" value="P:DNA metabolic process"/>
    <property type="evidence" value="ECO:0007669"/>
    <property type="project" value="UniProtKB-ARBA"/>
</dbReference>
<evidence type="ECO:0000256" key="2">
    <source>
        <dbReference type="ARBA" id="ARBA00026073"/>
    </source>
</evidence>
<dbReference type="Gene3D" id="3.30.420.10">
    <property type="entry name" value="Ribonuclease H-like superfamily/Ribonuclease H"/>
    <property type="match status" value="1"/>
</dbReference>
<dbReference type="InterPro" id="IPR012337">
    <property type="entry name" value="RNaseH-like_sf"/>
</dbReference>
<evidence type="ECO:0000313" key="4">
    <source>
        <dbReference type="EMBL" id="HIU38071.1"/>
    </source>
</evidence>
<dbReference type="InterPro" id="IPR036397">
    <property type="entry name" value="RNaseH_sf"/>
</dbReference>
<dbReference type="Pfam" id="PF00929">
    <property type="entry name" value="RNase_T"/>
    <property type="match status" value="1"/>
</dbReference>
<dbReference type="SUPFAM" id="SSF53098">
    <property type="entry name" value="Ribonuclease H-like"/>
    <property type="match status" value="1"/>
</dbReference>
<gene>
    <name evidence="4" type="ORF">IAD18_00190</name>
</gene>
<sequence length="183" mass="21231">MFDGLNFIAIDFETATGKRASICEVGICVVRNGEIAETRSWLVQPEDNLYSYWNMQCHGITPEDTENSPSFPKVWEEIEQSYLDEFNTLVAHNAPFDRSCLEHSARLYNLHLPELQWQCTLKIARHVYDFECHTLSYLCEQLGIPEGAHHRAGDDAEMCAKLYLREIKDGKLYNLNEFDDEYI</sequence>
<dbReference type="InterPro" id="IPR013520">
    <property type="entry name" value="Ribonucl_H"/>
</dbReference>
<evidence type="ECO:0000256" key="1">
    <source>
        <dbReference type="ARBA" id="ARBA00025483"/>
    </source>
</evidence>
<proteinExistence type="predicted"/>
<organism evidence="4 5">
    <name type="scientific">Candidatus Limisoma intestinavium</name>
    <dbReference type="NCBI Taxonomy" id="2840856"/>
    <lineage>
        <taxon>Bacteria</taxon>
        <taxon>Pseudomonadati</taxon>
        <taxon>Bacteroidota</taxon>
        <taxon>Bacteroidia</taxon>
        <taxon>Bacteroidales</taxon>
        <taxon>Candidatus Limisoma</taxon>
    </lineage>
</organism>
<evidence type="ECO:0000313" key="5">
    <source>
        <dbReference type="Proteomes" id="UP000824076"/>
    </source>
</evidence>
<keyword evidence="4" id="KW-0378">Hydrolase</keyword>
<comment type="function">
    <text evidence="1">DNA polymerase III is a complex, multichain enzyme responsible for most of the replicative synthesis in bacteria. The epsilon subunit contain the editing function and is a proofreading 3'-5' exonuclease.</text>
</comment>
<evidence type="ECO:0000259" key="3">
    <source>
        <dbReference type="SMART" id="SM00479"/>
    </source>
</evidence>
<name>A0A9D1IK20_9BACT</name>
<dbReference type="PANTHER" id="PTHR30231">
    <property type="entry name" value="DNA POLYMERASE III SUBUNIT EPSILON"/>
    <property type="match status" value="1"/>
</dbReference>
<reference evidence="4" key="1">
    <citation type="submission" date="2020-10" db="EMBL/GenBank/DDBJ databases">
        <authorList>
            <person name="Gilroy R."/>
        </authorList>
    </citation>
    <scope>NUCLEOTIDE SEQUENCE</scope>
    <source>
        <strain evidence="4">17073</strain>
    </source>
</reference>
<dbReference type="PANTHER" id="PTHR30231:SF42">
    <property type="entry name" value="EXONUCLEASE"/>
    <property type="match status" value="1"/>
</dbReference>
<dbReference type="CDD" id="cd06130">
    <property type="entry name" value="DNA_pol_III_epsilon_like"/>
    <property type="match status" value="1"/>
</dbReference>
<dbReference type="GO" id="GO:0005829">
    <property type="term" value="C:cytosol"/>
    <property type="evidence" value="ECO:0007669"/>
    <property type="project" value="TreeGrafter"/>
</dbReference>
<accession>A0A9D1IK20</accession>
<dbReference type="EMBL" id="DVMS01000006">
    <property type="protein sequence ID" value="HIU38071.1"/>
    <property type="molecule type" value="Genomic_DNA"/>
</dbReference>
<dbReference type="GO" id="GO:0008408">
    <property type="term" value="F:3'-5' exonuclease activity"/>
    <property type="evidence" value="ECO:0007669"/>
    <property type="project" value="TreeGrafter"/>
</dbReference>
<dbReference type="GO" id="GO:0003676">
    <property type="term" value="F:nucleic acid binding"/>
    <property type="evidence" value="ECO:0007669"/>
    <property type="project" value="InterPro"/>
</dbReference>
<dbReference type="SMART" id="SM00479">
    <property type="entry name" value="EXOIII"/>
    <property type="match status" value="1"/>
</dbReference>
<protein>
    <submittedName>
        <fullName evidence="4">3'-5' exonuclease</fullName>
    </submittedName>
</protein>
<dbReference type="AlphaFoldDB" id="A0A9D1IK20"/>
<reference evidence="4" key="2">
    <citation type="journal article" date="2021" name="PeerJ">
        <title>Extensive microbial diversity within the chicken gut microbiome revealed by metagenomics and culture.</title>
        <authorList>
            <person name="Gilroy R."/>
            <person name="Ravi A."/>
            <person name="Getino M."/>
            <person name="Pursley I."/>
            <person name="Horton D.L."/>
            <person name="Alikhan N.F."/>
            <person name="Baker D."/>
            <person name="Gharbi K."/>
            <person name="Hall N."/>
            <person name="Watson M."/>
            <person name="Adriaenssens E.M."/>
            <person name="Foster-Nyarko E."/>
            <person name="Jarju S."/>
            <person name="Secka A."/>
            <person name="Antonio M."/>
            <person name="Oren A."/>
            <person name="Chaudhuri R.R."/>
            <person name="La Ragione R."/>
            <person name="Hildebrand F."/>
            <person name="Pallen M.J."/>
        </authorList>
    </citation>
    <scope>NUCLEOTIDE SEQUENCE</scope>
    <source>
        <strain evidence="4">17073</strain>
    </source>
</reference>
<comment type="subunit">
    <text evidence="2">DNA polymerase III contains a core (composed of alpha, epsilon and theta chains) that associates with a tau subunit. This core dimerizes to form the POLIII' complex. PolIII' associates with the gamma complex (composed of gamma, delta, delta', psi and chi chains) and with the beta chain to form the complete DNA polymerase III complex.</text>
</comment>
<feature type="domain" description="Exonuclease" evidence="3">
    <location>
        <begin position="6"/>
        <end position="172"/>
    </location>
</feature>
<dbReference type="FunFam" id="3.30.420.10:FF:000045">
    <property type="entry name" value="3'-5' exonuclease DinG"/>
    <property type="match status" value="1"/>
</dbReference>